<keyword evidence="6 10" id="KW-0274">FAD</keyword>
<dbReference type="PIRSF" id="PIRSF006268">
    <property type="entry name" value="ApbE"/>
    <property type="match status" value="1"/>
</dbReference>
<evidence type="ECO:0000256" key="3">
    <source>
        <dbReference type="ARBA" id="ARBA00022630"/>
    </source>
</evidence>
<evidence type="ECO:0000313" key="13">
    <source>
        <dbReference type="Proteomes" id="UP000542973"/>
    </source>
</evidence>
<protein>
    <recommendedName>
        <fullName evidence="2 10">FAD:protein FMN transferase</fullName>
        <ecNumber evidence="1 10">2.7.1.180</ecNumber>
    </recommendedName>
    <alternativeName>
        <fullName evidence="8 10">Flavin transferase</fullName>
    </alternativeName>
</protein>
<comment type="catalytic activity">
    <reaction evidence="9 10">
        <text>L-threonyl-[protein] + FAD = FMN-L-threonyl-[protein] + AMP + H(+)</text>
        <dbReference type="Rhea" id="RHEA:36847"/>
        <dbReference type="Rhea" id="RHEA-COMP:11060"/>
        <dbReference type="Rhea" id="RHEA-COMP:11061"/>
        <dbReference type="ChEBI" id="CHEBI:15378"/>
        <dbReference type="ChEBI" id="CHEBI:30013"/>
        <dbReference type="ChEBI" id="CHEBI:57692"/>
        <dbReference type="ChEBI" id="CHEBI:74257"/>
        <dbReference type="ChEBI" id="CHEBI:456215"/>
        <dbReference type="EC" id="2.7.1.180"/>
    </reaction>
</comment>
<dbReference type="Gene3D" id="3.10.520.10">
    <property type="entry name" value="ApbE-like domains"/>
    <property type="match status" value="1"/>
</dbReference>
<dbReference type="PANTHER" id="PTHR30040">
    <property type="entry name" value="THIAMINE BIOSYNTHESIS LIPOPROTEIN APBE"/>
    <property type="match status" value="1"/>
</dbReference>
<dbReference type="InterPro" id="IPR003374">
    <property type="entry name" value="ApbE-like_sf"/>
</dbReference>
<keyword evidence="3 10" id="KW-0285">Flavoprotein</keyword>
<dbReference type="EMBL" id="JABEMD010000006">
    <property type="protein sequence ID" value="NNH10284.1"/>
    <property type="molecule type" value="Genomic_DNA"/>
</dbReference>
<evidence type="ECO:0000256" key="11">
    <source>
        <dbReference type="PIRSR" id="PIRSR006268-2"/>
    </source>
</evidence>
<dbReference type="PANTHER" id="PTHR30040:SF2">
    <property type="entry name" value="FAD:PROTEIN FMN TRANSFERASE"/>
    <property type="match status" value="1"/>
</dbReference>
<evidence type="ECO:0000256" key="4">
    <source>
        <dbReference type="ARBA" id="ARBA00022679"/>
    </source>
</evidence>
<comment type="caution">
    <text evidence="12">The sequence shown here is derived from an EMBL/GenBank/DDBJ whole genome shotgun (WGS) entry which is preliminary data.</text>
</comment>
<dbReference type="Proteomes" id="UP000542973">
    <property type="component" value="Unassembled WGS sequence"/>
</dbReference>
<keyword evidence="4 10" id="KW-0808">Transferase</keyword>
<evidence type="ECO:0000256" key="9">
    <source>
        <dbReference type="ARBA" id="ARBA00048540"/>
    </source>
</evidence>
<evidence type="ECO:0000256" key="8">
    <source>
        <dbReference type="ARBA" id="ARBA00031306"/>
    </source>
</evidence>
<evidence type="ECO:0000313" key="12">
    <source>
        <dbReference type="EMBL" id="NNH10284.1"/>
    </source>
</evidence>
<dbReference type="InterPro" id="IPR024932">
    <property type="entry name" value="ApbE"/>
</dbReference>
<dbReference type="SUPFAM" id="SSF143631">
    <property type="entry name" value="ApbE-like"/>
    <property type="match status" value="1"/>
</dbReference>
<evidence type="ECO:0000256" key="2">
    <source>
        <dbReference type="ARBA" id="ARBA00016337"/>
    </source>
</evidence>
<feature type="binding site" evidence="11">
    <location>
        <position position="196"/>
    </location>
    <ligand>
        <name>Mg(2+)</name>
        <dbReference type="ChEBI" id="CHEBI:18420"/>
    </ligand>
</feature>
<dbReference type="GO" id="GO:0016740">
    <property type="term" value="F:transferase activity"/>
    <property type="evidence" value="ECO:0007669"/>
    <property type="project" value="UniProtKB-UniRule"/>
</dbReference>
<feature type="binding site" evidence="11">
    <location>
        <position position="318"/>
    </location>
    <ligand>
        <name>Mg(2+)</name>
        <dbReference type="ChEBI" id="CHEBI:18420"/>
    </ligand>
</feature>
<comment type="cofactor">
    <cofactor evidence="11">
        <name>Mg(2+)</name>
        <dbReference type="ChEBI" id="CHEBI:18420"/>
    </cofactor>
    <cofactor evidence="11">
        <name>Mn(2+)</name>
        <dbReference type="ChEBI" id="CHEBI:29035"/>
    </cofactor>
    <text evidence="11">Magnesium. Can also use manganese.</text>
</comment>
<dbReference type="GO" id="GO:0046872">
    <property type="term" value="F:metal ion binding"/>
    <property type="evidence" value="ECO:0007669"/>
    <property type="project" value="UniProtKB-UniRule"/>
</dbReference>
<proteinExistence type="inferred from homology"/>
<evidence type="ECO:0000256" key="7">
    <source>
        <dbReference type="ARBA" id="ARBA00022842"/>
    </source>
</evidence>
<keyword evidence="7 10" id="KW-0460">Magnesium</keyword>
<keyword evidence="5 10" id="KW-0479">Metal-binding</keyword>
<evidence type="ECO:0000256" key="10">
    <source>
        <dbReference type="PIRNR" id="PIRNR006268"/>
    </source>
</evidence>
<dbReference type="AlphaFoldDB" id="A0A849B818"/>
<evidence type="ECO:0000256" key="6">
    <source>
        <dbReference type="ARBA" id="ARBA00022827"/>
    </source>
</evidence>
<reference evidence="12 13" key="1">
    <citation type="submission" date="2020-05" db="EMBL/GenBank/DDBJ databases">
        <title>MicrobeNet Type strains.</title>
        <authorList>
            <person name="Nicholson A.C."/>
        </authorList>
    </citation>
    <scope>NUCLEOTIDE SEQUENCE [LARGE SCALE GENOMIC DNA]</scope>
    <source>
        <strain evidence="12 13">ATCC 700815</strain>
    </source>
</reference>
<evidence type="ECO:0000256" key="1">
    <source>
        <dbReference type="ARBA" id="ARBA00011955"/>
    </source>
</evidence>
<accession>A0A849B818</accession>
<dbReference type="EC" id="2.7.1.180" evidence="1 10"/>
<feature type="binding site" evidence="11">
    <location>
        <position position="314"/>
    </location>
    <ligand>
        <name>Mg(2+)</name>
        <dbReference type="ChEBI" id="CHEBI:18420"/>
    </ligand>
</feature>
<name>A0A849B818_9BURK</name>
<evidence type="ECO:0000256" key="5">
    <source>
        <dbReference type="ARBA" id="ARBA00022723"/>
    </source>
</evidence>
<gene>
    <name evidence="12" type="ORF">HLB16_05220</name>
</gene>
<sequence length="362" mass="38020">MQSTSVTAAPRTQSPPAPAAAAGRVLVPLRFDAPPSPPDGDMVLHRCGGRTMGTTWSVRCLIARDDVYHRDAVAIEAGIDALLAQIVAQMSNWLDDSDIGRFNGAQAGSWLTLPPACFSVLQTALAVARDSGGAYDPSAGPLVSLWGFGPDGPRSAPPGADEVQAARARCGWARIELDEQGRRARQPGGVSIDLCAIAKGYAVDAVSAWLSARGVSHHLVEIGGELRGEGVKPDGMPWWVELESPPAADDAAADAARTVVALHGLSVATSGDYRRYFDSGGRRYAHTLDPRTGYPVSHALASVTVLHRRCMMADALSTALTVLGPEAGMAFATQRGIAARMLLRTPSGFTERMSPAFAAMLA</sequence>
<organism evidence="12 13">
    <name type="scientific">Cupriavidus gilardii</name>
    <dbReference type="NCBI Taxonomy" id="82541"/>
    <lineage>
        <taxon>Bacteria</taxon>
        <taxon>Pseudomonadati</taxon>
        <taxon>Pseudomonadota</taxon>
        <taxon>Betaproteobacteria</taxon>
        <taxon>Burkholderiales</taxon>
        <taxon>Burkholderiaceae</taxon>
        <taxon>Cupriavidus</taxon>
    </lineage>
</organism>
<dbReference type="Pfam" id="PF02424">
    <property type="entry name" value="ApbE"/>
    <property type="match status" value="1"/>
</dbReference>
<comment type="similarity">
    <text evidence="10">Belongs to the ApbE family.</text>
</comment>